<dbReference type="EMBL" id="BPWL01000007">
    <property type="protein sequence ID" value="GJJ12284.1"/>
    <property type="molecule type" value="Genomic_DNA"/>
</dbReference>
<dbReference type="CDD" id="cd00154">
    <property type="entry name" value="Rab"/>
    <property type="match status" value="1"/>
</dbReference>
<feature type="region of interest" description="Disordered" evidence="1">
    <location>
        <begin position="184"/>
        <end position="209"/>
    </location>
</feature>
<reference evidence="2" key="1">
    <citation type="submission" date="2021-10" db="EMBL/GenBank/DDBJ databases">
        <title>De novo Genome Assembly of Clathrus columnatus (Basidiomycota, Fungi) Using Illumina and Nanopore Sequence Data.</title>
        <authorList>
            <person name="Ogiso-Tanaka E."/>
            <person name="Itagaki H."/>
            <person name="Hosoya T."/>
            <person name="Hosaka K."/>
        </authorList>
    </citation>
    <scope>NUCLEOTIDE SEQUENCE</scope>
    <source>
        <strain evidence="2">MO-923</strain>
    </source>
</reference>
<organism evidence="2 3">
    <name type="scientific">Clathrus columnatus</name>
    <dbReference type="NCBI Taxonomy" id="1419009"/>
    <lineage>
        <taxon>Eukaryota</taxon>
        <taxon>Fungi</taxon>
        <taxon>Dikarya</taxon>
        <taxon>Basidiomycota</taxon>
        <taxon>Agaricomycotina</taxon>
        <taxon>Agaricomycetes</taxon>
        <taxon>Phallomycetidae</taxon>
        <taxon>Phallales</taxon>
        <taxon>Clathraceae</taxon>
        <taxon>Clathrus</taxon>
    </lineage>
</organism>
<dbReference type="InterPro" id="IPR027417">
    <property type="entry name" value="P-loop_NTPase"/>
</dbReference>
<dbReference type="SMART" id="SM00174">
    <property type="entry name" value="RHO"/>
    <property type="match status" value="1"/>
</dbReference>
<evidence type="ECO:0000256" key="1">
    <source>
        <dbReference type="SAM" id="MobiDB-lite"/>
    </source>
</evidence>
<dbReference type="Proteomes" id="UP001050691">
    <property type="component" value="Unassembled WGS sequence"/>
</dbReference>
<dbReference type="AlphaFoldDB" id="A0AAV5ACB2"/>
<dbReference type="GO" id="GO:0005525">
    <property type="term" value="F:GTP binding"/>
    <property type="evidence" value="ECO:0007669"/>
    <property type="project" value="InterPro"/>
</dbReference>
<dbReference type="PROSITE" id="PS51419">
    <property type="entry name" value="RAB"/>
    <property type="match status" value="1"/>
</dbReference>
<dbReference type="SMART" id="SM00173">
    <property type="entry name" value="RAS"/>
    <property type="match status" value="1"/>
</dbReference>
<dbReference type="InterPro" id="IPR001806">
    <property type="entry name" value="Small_GTPase"/>
</dbReference>
<dbReference type="SUPFAM" id="SSF52540">
    <property type="entry name" value="P-loop containing nucleoside triphosphate hydrolases"/>
    <property type="match status" value="1"/>
</dbReference>
<accession>A0AAV5ACB2</accession>
<keyword evidence="3" id="KW-1185">Reference proteome</keyword>
<feature type="compositionally biased region" description="Polar residues" evidence="1">
    <location>
        <begin position="186"/>
        <end position="209"/>
    </location>
</feature>
<name>A0AAV5ACB2_9AGAM</name>
<evidence type="ECO:0000313" key="3">
    <source>
        <dbReference type="Proteomes" id="UP001050691"/>
    </source>
</evidence>
<comment type="caution">
    <text evidence="2">The sequence shown here is derived from an EMBL/GenBank/DDBJ whole genome shotgun (WGS) entry which is preliminary data.</text>
</comment>
<dbReference type="PANTHER" id="PTHR47979">
    <property type="entry name" value="DRAB11-RELATED"/>
    <property type="match status" value="1"/>
</dbReference>
<evidence type="ECO:0000313" key="2">
    <source>
        <dbReference type="EMBL" id="GJJ12284.1"/>
    </source>
</evidence>
<dbReference type="PROSITE" id="PS51421">
    <property type="entry name" value="RAS"/>
    <property type="match status" value="1"/>
</dbReference>
<dbReference type="SMART" id="SM00175">
    <property type="entry name" value="RAB"/>
    <property type="match status" value="1"/>
</dbReference>
<dbReference type="InterPro" id="IPR050209">
    <property type="entry name" value="Rab_GTPases_membrane_traffic"/>
</dbReference>
<protein>
    <submittedName>
        <fullName evidence="2">Uncharacterized protein</fullName>
    </submittedName>
</protein>
<dbReference type="Pfam" id="PF00071">
    <property type="entry name" value="Ras"/>
    <property type="match status" value="2"/>
</dbReference>
<gene>
    <name evidence="2" type="ORF">Clacol_006525</name>
</gene>
<dbReference type="PRINTS" id="PR00449">
    <property type="entry name" value="RASTRNSFRMNG"/>
</dbReference>
<dbReference type="GO" id="GO:0003924">
    <property type="term" value="F:GTPase activity"/>
    <property type="evidence" value="ECO:0007669"/>
    <property type="project" value="InterPro"/>
</dbReference>
<sequence length="209" mass="23224">MTTNQISWDYVLKFIIIGDAAVGKSSLLIRLTDQRFLANPDPTGGMRKKPTIPICFALCLLLKQGALVVYDVTSRKTFENARGWLADVREYADPNLTCILVGNKVDLCEPEDTSNVVGTTLTHSRRRHREVPREVAEQWAKEENLLFIETSAKSGDNVDKAFQQAAKDVVAKIKDGVFDNRKSYGVKTSEQPKTSISLSSPNNTKLCCS</sequence>
<dbReference type="Gene3D" id="3.40.50.300">
    <property type="entry name" value="P-loop containing nucleotide triphosphate hydrolases"/>
    <property type="match status" value="2"/>
</dbReference>
<proteinExistence type="predicted"/>